<comment type="cofactor">
    <cofactor evidence="1">
        <name>FAD</name>
        <dbReference type="ChEBI" id="CHEBI:57692"/>
    </cofactor>
</comment>
<dbReference type="Gene3D" id="3.30.390.30">
    <property type="match status" value="1"/>
</dbReference>
<dbReference type="InterPro" id="IPR036188">
    <property type="entry name" value="FAD/NAD-bd_sf"/>
</dbReference>
<dbReference type="EMBL" id="BHYM01000115">
    <property type="protein sequence ID" value="GCE44876.1"/>
    <property type="molecule type" value="Genomic_DNA"/>
</dbReference>
<evidence type="ECO:0000256" key="3">
    <source>
        <dbReference type="ARBA" id="ARBA00022827"/>
    </source>
</evidence>
<organism evidence="7 8">
    <name type="scientific">Rhodococcus wratislaviensis</name>
    <name type="common">Tsukamurella wratislaviensis</name>
    <dbReference type="NCBI Taxonomy" id="44752"/>
    <lineage>
        <taxon>Bacteria</taxon>
        <taxon>Bacillati</taxon>
        <taxon>Actinomycetota</taxon>
        <taxon>Actinomycetes</taxon>
        <taxon>Mycobacteriales</taxon>
        <taxon>Nocardiaceae</taxon>
        <taxon>Rhodococcus</taxon>
    </lineage>
</organism>
<dbReference type="OrthoDB" id="4213189at2"/>
<proteinExistence type="predicted"/>
<gene>
    <name evidence="7" type="ORF">Rhow_000502</name>
</gene>
<dbReference type="SUPFAM" id="SSF55424">
    <property type="entry name" value="FAD/NAD-linked reductases, dimerisation (C-terminal) domain"/>
    <property type="match status" value="1"/>
</dbReference>
<dbReference type="Pfam" id="PF14759">
    <property type="entry name" value="Reductase_C"/>
    <property type="match status" value="1"/>
</dbReference>
<evidence type="ECO:0000259" key="6">
    <source>
        <dbReference type="Pfam" id="PF14759"/>
    </source>
</evidence>
<comment type="caution">
    <text evidence="7">The sequence shown here is derived from an EMBL/GenBank/DDBJ whole genome shotgun (WGS) entry which is preliminary data.</text>
</comment>
<dbReference type="RefSeq" id="WP_124396401.1">
    <property type="nucleotide sequence ID" value="NZ_BHYM01000115.1"/>
</dbReference>
<dbReference type="PANTHER" id="PTHR43557:SF2">
    <property type="entry name" value="RIESKE DOMAIN-CONTAINING PROTEIN-RELATED"/>
    <property type="match status" value="1"/>
</dbReference>
<dbReference type="InterPro" id="IPR023753">
    <property type="entry name" value="FAD/NAD-binding_dom"/>
</dbReference>
<evidence type="ECO:0000313" key="7">
    <source>
        <dbReference type="EMBL" id="GCE44876.1"/>
    </source>
</evidence>
<dbReference type="Pfam" id="PF07992">
    <property type="entry name" value="Pyr_redox_2"/>
    <property type="match status" value="1"/>
</dbReference>
<keyword evidence="3" id="KW-0274">FAD</keyword>
<dbReference type="Gene3D" id="3.50.50.60">
    <property type="entry name" value="FAD/NAD(P)-binding domain"/>
    <property type="match status" value="2"/>
</dbReference>
<evidence type="ECO:0000259" key="5">
    <source>
        <dbReference type="Pfam" id="PF07992"/>
    </source>
</evidence>
<dbReference type="PRINTS" id="PR00368">
    <property type="entry name" value="FADPNR"/>
</dbReference>
<dbReference type="AlphaFoldDB" id="A0A402CMB0"/>
<evidence type="ECO:0000256" key="2">
    <source>
        <dbReference type="ARBA" id="ARBA00022630"/>
    </source>
</evidence>
<evidence type="ECO:0000256" key="1">
    <source>
        <dbReference type="ARBA" id="ARBA00001974"/>
    </source>
</evidence>
<evidence type="ECO:0000256" key="4">
    <source>
        <dbReference type="ARBA" id="ARBA00023002"/>
    </source>
</evidence>
<keyword evidence="8" id="KW-1185">Reference proteome</keyword>
<reference evidence="7 8" key="1">
    <citation type="submission" date="2018-11" db="EMBL/GenBank/DDBJ databases">
        <title>Microbial catabolism of amino acid.</title>
        <authorList>
            <person name="Hibi M."/>
            <person name="Ogawa J."/>
        </authorList>
    </citation>
    <scope>NUCLEOTIDE SEQUENCE [LARGE SCALE GENOMIC DNA]</scope>
    <source>
        <strain evidence="7 8">C31-06</strain>
    </source>
</reference>
<dbReference type="PRINTS" id="PR00411">
    <property type="entry name" value="PNDRDTASEI"/>
</dbReference>
<name>A0A402CMB0_RHOWR</name>
<accession>A0A402CMB0</accession>
<dbReference type="PANTHER" id="PTHR43557">
    <property type="entry name" value="APOPTOSIS-INDUCING FACTOR 1"/>
    <property type="match status" value="1"/>
</dbReference>
<dbReference type="SUPFAM" id="SSF51905">
    <property type="entry name" value="FAD/NAD(P)-binding domain"/>
    <property type="match status" value="2"/>
</dbReference>
<evidence type="ECO:0000313" key="8">
    <source>
        <dbReference type="Proteomes" id="UP000287519"/>
    </source>
</evidence>
<keyword evidence="2" id="KW-0285">Flavoprotein</keyword>
<keyword evidence="4" id="KW-0560">Oxidoreductase</keyword>
<feature type="domain" description="FAD/NAD(P)-binding" evidence="5">
    <location>
        <begin position="7"/>
        <end position="302"/>
    </location>
</feature>
<feature type="domain" description="Reductase C-terminal" evidence="6">
    <location>
        <begin position="321"/>
        <end position="405"/>
    </location>
</feature>
<sequence length="407" mass="42392">MTAGLDRIVVVGGGIAGVNTTAALRAGGYEGELTLVDAGEFPYDLPPLSKDYLAGTKDLKQIALQPAEWYDDNRIRLRTLTAVAALRVAEGGVELADGTVLAADRVVLATGGGAARPPIPGADSARVHVLRTSDDADGLRAQLVPGARVLVVGAGLIGAEVASTALDLGCDVTVVDPVPLPLAGVVGRDLAAWMHGAHSARGITTMMAGVESFTDTATGVDAHLSGEAEPRHFDTVVLGVGMVPETALAQAAGLDVERGIVVDPGQVTSNPAVLAVGDPTRVRREGVLMPRAEHWEAAQHDGQRAAATLLGTPPPADTAPWFWTDRHHRHIEAVGSMADLDQTVVRGELGTEAFAVFGLRENRIVGAAAVNDSNAVRAARRMIDRAVVVDPVRLADRSTDLRKLLRG</sequence>
<dbReference type="InterPro" id="IPR016156">
    <property type="entry name" value="FAD/NAD-linked_Rdtase_dimer_sf"/>
</dbReference>
<dbReference type="InterPro" id="IPR028202">
    <property type="entry name" value="Reductase_C"/>
</dbReference>
<dbReference type="GO" id="GO:0005737">
    <property type="term" value="C:cytoplasm"/>
    <property type="evidence" value="ECO:0007669"/>
    <property type="project" value="TreeGrafter"/>
</dbReference>
<protein>
    <submittedName>
        <fullName evidence="7">Ferredoxin reductase</fullName>
    </submittedName>
</protein>
<dbReference type="InterPro" id="IPR050446">
    <property type="entry name" value="FAD-oxidoreductase/Apoptosis"/>
</dbReference>
<dbReference type="GO" id="GO:0016651">
    <property type="term" value="F:oxidoreductase activity, acting on NAD(P)H"/>
    <property type="evidence" value="ECO:0007669"/>
    <property type="project" value="TreeGrafter"/>
</dbReference>
<dbReference type="Proteomes" id="UP000287519">
    <property type="component" value="Unassembled WGS sequence"/>
</dbReference>